<organism evidence="1 2">
    <name type="scientific">Sinomicrobium pectinilyticum</name>
    <dbReference type="NCBI Taxonomy" id="1084421"/>
    <lineage>
        <taxon>Bacteria</taxon>
        <taxon>Pseudomonadati</taxon>
        <taxon>Bacteroidota</taxon>
        <taxon>Flavobacteriia</taxon>
        <taxon>Flavobacteriales</taxon>
        <taxon>Flavobacteriaceae</taxon>
        <taxon>Sinomicrobium</taxon>
    </lineage>
</organism>
<gene>
    <name evidence="1" type="ORF">ED312_10285</name>
</gene>
<evidence type="ECO:0000313" key="2">
    <source>
        <dbReference type="Proteomes" id="UP000267469"/>
    </source>
</evidence>
<evidence type="ECO:0000313" key="1">
    <source>
        <dbReference type="EMBL" id="RNL87192.1"/>
    </source>
</evidence>
<comment type="caution">
    <text evidence="1">The sequence shown here is derived from an EMBL/GenBank/DDBJ whole genome shotgun (WGS) entry which is preliminary data.</text>
</comment>
<keyword evidence="2" id="KW-1185">Reference proteome</keyword>
<dbReference type="Proteomes" id="UP000267469">
    <property type="component" value="Unassembled WGS sequence"/>
</dbReference>
<dbReference type="EMBL" id="RJTM01000072">
    <property type="protein sequence ID" value="RNL87192.1"/>
    <property type="molecule type" value="Genomic_DNA"/>
</dbReference>
<dbReference type="RefSeq" id="WP_123215926.1">
    <property type="nucleotide sequence ID" value="NZ_RJTM01000072.1"/>
</dbReference>
<proteinExistence type="predicted"/>
<dbReference type="OrthoDB" id="1444242at2"/>
<name>A0A3N0EH91_SINP1</name>
<protein>
    <submittedName>
        <fullName evidence="1">Uncharacterized protein</fullName>
    </submittedName>
</protein>
<dbReference type="AlphaFoldDB" id="A0A3N0EH91"/>
<sequence>MNEKKTVAELTIHYKKQRLMSLLFDSTETADAVMEILNGHLNEKGKKEFSFSGEIKTVYSGKGVVDELNDWMDHKIEPNGTILDLIKVLDGLN</sequence>
<reference evidence="1 2" key="1">
    <citation type="submission" date="2018-10" db="EMBL/GenBank/DDBJ databases">
        <title>Sinomicrobium pectinilyticum sp. nov., a pectinase-producing bacterium isolated from alkaline and saline soil, and emended description of the genus Sinomicrobium.</title>
        <authorList>
            <person name="Cheng B."/>
            <person name="Li C."/>
            <person name="Lai Q."/>
            <person name="Du M."/>
            <person name="Shao Z."/>
            <person name="Xu P."/>
            <person name="Yang C."/>
        </authorList>
    </citation>
    <scope>NUCLEOTIDE SEQUENCE [LARGE SCALE GENOMIC DNA]</scope>
    <source>
        <strain evidence="1 2">5DNS001</strain>
    </source>
</reference>
<accession>A0A3N0EH91</accession>